<evidence type="ECO:0000313" key="1">
    <source>
        <dbReference type="EMBL" id="NYJ73451.1"/>
    </source>
</evidence>
<gene>
    <name evidence="1" type="ORF">HNR15_000414</name>
</gene>
<proteinExistence type="predicted"/>
<organism evidence="1 2">
    <name type="scientific">Allobranchiibius huperziae</name>
    <dbReference type="NCBI Taxonomy" id="1874116"/>
    <lineage>
        <taxon>Bacteria</taxon>
        <taxon>Bacillati</taxon>
        <taxon>Actinomycetota</taxon>
        <taxon>Actinomycetes</taxon>
        <taxon>Micrococcales</taxon>
        <taxon>Dermacoccaceae</taxon>
        <taxon>Allobranchiibius</taxon>
    </lineage>
</organism>
<dbReference type="Proteomes" id="UP000571817">
    <property type="component" value="Unassembled WGS sequence"/>
</dbReference>
<evidence type="ECO:0000313" key="2">
    <source>
        <dbReference type="Proteomes" id="UP000571817"/>
    </source>
</evidence>
<reference evidence="1 2" key="1">
    <citation type="submission" date="2020-07" db="EMBL/GenBank/DDBJ databases">
        <title>Sequencing the genomes of 1000 actinobacteria strains.</title>
        <authorList>
            <person name="Klenk H.-P."/>
        </authorList>
    </citation>
    <scope>NUCLEOTIDE SEQUENCE [LARGE SCALE GENOMIC DNA]</scope>
    <source>
        <strain evidence="1 2">DSM 29531</strain>
    </source>
</reference>
<sequence>MGALDLALPNGPPDSVEGWRAAAQALLSPPCCAFHRNMEISSRYAWLNAQHPTGFKWAGMAAIASHHARLVLFPFRLDADRNGYVDLPRSLSRRLLTGDANRMRQINNAIYDDIFWVHLAYLASGDGIQGLRRLLGPYREYAGLLSGFETIDRGAAVLSDERSSQEDRRDAADQVWAGNLALLEHEQRVVVQPLFESLSGMFARLISMGATTTFEVRGVRQQVRYFTSFSAYSLTRGLTAALRARSVPRITRFEDRWPWLEASVVPRFRRLDSDQALVTRTLGRVVEAGKRYGEMPCLIPPNYLGRGTLTE</sequence>
<dbReference type="Pfam" id="PF10720">
    <property type="entry name" value="DUF2515"/>
    <property type="match status" value="1"/>
</dbReference>
<keyword evidence="2" id="KW-1185">Reference proteome</keyword>
<protein>
    <submittedName>
        <fullName evidence="1">Uncharacterized protein</fullName>
    </submittedName>
</protein>
<accession>A0A853DEW6</accession>
<name>A0A853DEW6_9MICO</name>
<dbReference type="RefSeq" id="WP_179478730.1">
    <property type="nucleotide sequence ID" value="NZ_JACCFW010000001.1"/>
</dbReference>
<comment type="caution">
    <text evidence="1">The sequence shown here is derived from an EMBL/GenBank/DDBJ whole genome shotgun (WGS) entry which is preliminary data.</text>
</comment>
<dbReference type="EMBL" id="JACCFW010000001">
    <property type="protein sequence ID" value="NYJ73451.1"/>
    <property type="molecule type" value="Genomic_DNA"/>
</dbReference>
<dbReference type="InterPro" id="IPR019658">
    <property type="entry name" value="DUF2515"/>
</dbReference>
<dbReference type="AlphaFoldDB" id="A0A853DEW6"/>